<dbReference type="AlphaFoldDB" id="A0A1M4UBE3"/>
<evidence type="ECO:0000313" key="2">
    <source>
        <dbReference type="EMBL" id="SHE54112.1"/>
    </source>
</evidence>
<feature type="transmembrane region" description="Helical" evidence="1">
    <location>
        <begin position="7"/>
        <end position="24"/>
    </location>
</feature>
<dbReference type="EMBL" id="FQTY01000003">
    <property type="protein sequence ID" value="SHE54112.1"/>
    <property type="molecule type" value="Genomic_DNA"/>
</dbReference>
<feature type="transmembrane region" description="Helical" evidence="1">
    <location>
        <begin position="60"/>
        <end position="81"/>
    </location>
</feature>
<dbReference type="GeneID" id="90996177"/>
<name>A0A1M4UBE3_9FIRM</name>
<evidence type="ECO:0000256" key="1">
    <source>
        <dbReference type="SAM" id="Phobius"/>
    </source>
</evidence>
<proteinExistence type="predicted"/>
<keyword evidence="1" id="KW-0472">Membrane</keyword>
<keyword evidence="1" id="KW-0812">Transmembrane</keyword>
<evidence type="ECO:0000313" key="3">
    <source>
        <dbReference type="Proteomes" id="UP000184114"/>
    </source>
</evidence>
<organism evidence="2 3">
    <name type="scientific">Tissierella praeacuta DSM 18095</name>
    <dbReference type="NCBI Taxonomy" id="1123404"/>
    <lineage>
        <taxon>Bacteria</taxon>
        <taxon>Bacillati</taxon>
        <taxon>Bacillota</taxon>
        <taxon>Tissierellia</taxon>
        <taxon>Tissierellales</taxon>
        <taxon>Tissierellaceae</taxon>
        <taxon>Tissierella</taxon>
    </lineage>
</organism>
<gene>
    <name evidence="2" type="ORF">SAMN02745784_00995</name>
</gene>
<dbReference type="RefSeq" id="WP_072973816.1">
    <property type="nucleotide sequence ID" value="NZ_FQTY01000003.1"/>
</dbReference>
<keyword evidence="3" id="KW-1185">Reference proteome</keyword>
<sequence length="82" mass="9286">MAKIRHIIVGIVSVMYLILFFMKSDVLTKVLTPVLFIILANQAIDEWINYKGTKRKIHLLIPISSLLLAIYAVSNLIYVALS</sequence>
<reference evidence="3" key="1">
    <citation type="submission" date="2016-11" db="EMBL/GenBank/DDBJ databases">
        <authorList>
            <person name="Varghese N."/>
            <person name="Submissions S."/>
        </authorList>
    </citation>
    <scope>NUCLEOTIDE SEQUENCE [LARGE SCALE GENOMIC DNA]</scope>
    <source>
        <strain evidence="3">DSM 18095</strain>
    </source>
</reference>
<accession>A0A1M4UBE3</accession>
<dbReference type="Proteomes" id="UP000184114">
    <property type="component" value="Unassembled WGS sequence"/>
</dbReference>
<protein>
    <submittedName>
        <fullName evidence="2">Uncharacterized protein</fullName>
    </submittedName>
</protein>
<keyword evidence="1" id="KW-1133">Transmembrane helix</keyword>